<accession>A0ABZ0ZW36</accession>
<evidence type="ECO:0000256" key="4">
    <source>
        <dbReference type="ARBA" id="ARBA00022741"/>
    </source>
</evidence>
<comment type="pathway">
    <text evidence="7">Sulfur metabolism; dibenzothiophene degradation.</text>
</comment>
<sequence>MTALHEVHELAEPLAPGRADVPVLGPNKAVEVARELGARFAAGSAERDRRRLLPTEQLEQLSASGLLAVTVPREYGGADLSAETLAEVVRLVAAGDPNVAQIPHSHFVYVNVLREQGTASQKERLFGDVLGGARFGNAQSEIRSKHVRDHATTLRPLGPRIGSGPARAAEWVLDGSKGYCTGALFAHWIPVLAHLDEDGPLHVAWVERNAPGVTVIDDWDGVGQRTTASGTVRLDQVRVPSDLITPYYLTFERPQTFGAFAQLLHAAIDAGIARAALADAAEFVTTRSRPYPDAEVERAADDPLVVHAFGEIELQVRTAEALLAEAGRAVDRANDDLNDSTAGQASLAVAAARAAATTASVDAGSRLFEVCGTRSALASLVLDRHWRNARIHTLHDPAGWKVQHLGRYAIDGTLPPRHGQV</sequence>
<keyword evidence="3" id="KW-0288">FMN</keyword>
<dbReference type="InterPro" id="IPR046373">
    <property type="entry name" value="Acyl-CoA_Oxase/DH_mid-dom_sf"/>
</dbReference>
<evidence type="ECO:0000256" key="5">
    <source>
        <dbReference type="ARBA" id="ARBA00023002"/>
    </source>
</evidence>
<evidence type="ECO:0000256" key="11">
    <source>
        <dbReference type="ARBA" id="ARBA00047859"/>
    </source>
</evidence>
<keyword evidence="4" id="KW-0547">Nucleotide-binding</keyword>
<gene>
    <name evidence="17" type="ORF">SHK19_07410</name>
</gene>
<dbReference type="InterPro" id="IPR036250">
    <property type="entry name" value="AcylCo_DH-like_C"/>
</dbReference>
<organism evidence="17 18">
    <name type="scientific">Nocardioides bizhenqiangii</name>
    <dbReference type="NCBI Taxonomy" id="3095076"/>
    <lineage>
        <taxon>Bacteria</taxon>
        <taxon>Bacillati</taxon>
        <taxon>Actinomycetota</taxon>
        <taxon>Actinomycetes</taxon>
        <taxon>Propionibacteriales</taxon>
        <taxon>Nocardioidaceae</taxon>
        <taxon>Nocardioides</taxon>
    </lineage>
</organism>
<protein>
    <recommendedName>
        <fullName evidence="10">Dibenzothiophene monooxygenase</fullName>
        <ecNumber evidence="9">1.14.14.21</ecNumber>
    </recommendedName>
</protein>
<dbReference type="Gene3D" id="1.20.140.10">
    <property type="entry name" value="Butyryl-CoA Dehydrogenase, subunit A, domain 3"/>
    <property type="match status" value="1"/>
</dbReference>
<evidence type="ECO:0000313" key="18">
    <source>
        <dbReference type="Proteomes" id="UP001327225"/>
    </source>
</evidence>
<comment type="catalytic activity">
    <reaction evidence="13">
        <text>dibenzothiophene + 2 FMNH2 + 2 O2 = dibenzothiophene 5,5-dioxide + 2 FMN + 2 H2O + 2 H(+)</text>
        <dbReference type="Rhea" id="RHEA:49072"/>
        <dbReference type="ChEBI" id="CHEBI:15377"/>
        <dbReference type="ChEBI" id="CHEBI:15378"/>
        <dbReference type="ChEBI" id="CHEBI:15379"/>
        <dbReference type="ChEBI" id="CHEBI:23681"/>
        <dbReference type="ChEBI" id="CHEBI:57618"/>
        <dbReference type="ChEBI" id="CHEBI:58210"/>
        <dbReference type="ChEBI" id="CHEBI:90356"/>
        <dbReference type="EC" id="1.14.14.21"/>
    </reaction>
</comment>
<dbReference type="Gene3D" id="1.10.540.10">
    <property type="entry name" value="Acyl-CoA dehydrogenase/oxidase, N-terminal domain"/>
    <property type="match status" value="1"/>
</dbReference>
<feature type="domain" description="Acyl-CoA dehydrogenase/oxidase N-terminal" evidence="15">
    <location>
        <begin position="39"/>
        <end position="130"/>
    </location>
</feature>
<dbReference type="Pfam" id="PF08028">
    <property type="entry name" value="Acyl-CoA_dh_2"/>
    <property type="match status" value="1"/>
</dbReference>
<proteinExistence type="inferred from homology"/>
<evidence type="ECO:0000256" key="6">
    <source>
        <dbReference type="ARBA" id="ARBA00023033"/>
    </source>
</evidence>
<dbReference type="SUPFAM" id="SSF56645">
    <property type="entry name" value="Acyl-CoA dehydrogenase NM domain-like"/>
    <property type="match status" value="1"/>
</dbReference>
<evidence type="ECO:0000256" key="12">
    <source>
        <dbReference type="ARBA" id="ARBA00048445"/>
    </source>
</evidence>
<dbReference type="NCBIfam" id="TIGR04022">
    <property type="entry name" value="sulfur_SfnB"/>
    <property type="match status" value="1"/>
</dbReference>
<dbReference type="InterPro" id="IPR013786">
    <property type="entry name" value="AcylCoA_DH/ox_N"/>
</dbReference>
<evidence type="ECO:0000256" key="10">
    <source>
        <dbReference type="ARBA" id="ARBA00034345"/>
    </source>
</evidence>
<dbReference type="EMBL" id="CP141059">
    <property type="protein sequence ID" value="WQQ28051.1"/>
    <property type="molecule type" value="Genomic_DNA"/>
</dbReference>
<keyword evidence="2" id="KW-0285">Flavoprotein</keyword>
<evidence type="ECO:0000256" key="1">
    <source>
        <dbReference type="ARBA" id="ARBA00004496"/>
    </source>
</evidence>
<evidence type="ECO:0000313" key="17">
    <source>
        <dbReference type="EMBL" id="WQQ28051.1"/>
    </source>
</evidence>
<dbReference type="Pfam" id="PF02770">
    <property type="entry name" value="Acyl-CoA_dh_M"/>
    <property type="match status" value="1"/>
</dbReference>
<dbReference type="PANTHER" id="PTHR43884">
    <property type="entry name" value="ACYL-COA DEHYDROGENASE"/>
    <property type="match status" value="1"/>
</dbReference>
<dbReference type="PANTHER" id="PTHR43884:SF12">
    <property type="entry name" value="ISOVALERYL-COA DEHYDROGENASE, MITOCHONDRIAL-RELATED"/>
    <property type="match status" value="1"/>
</dbReference>
<dbReference type="Proteomes" id="UP001327225">
    <property type="component" value="Chromosome"/>
</dbReference>
<comment type="catalytic activity">
    <reaction evidence="11">
        <text>dibenzothiophene + FMNH2 + O2 = dibenzothiophene 5-oxide + FMN + H2O + H(+)</text>
        <dbReference type="Rhea" id="RHEA:49076"/>
        <dbReference type="ChEBI" id="CHEBI:15377"/>
        <dbReference type="ChEBI" id="CHEBI:15378"/>
        <dbReference type="ChEBI" id="CHEBI:15379"/>
        <dbReference type="ChEBI" id="CHEBI:23681"/>
        <dbReference type="ChEBI" id="CHEBI:23683"/>
        <dbReference type="ChEBI" id="CHEBI:57618"/>
        <dbReference type="ChEBI" id="CHEBI:58210"/>
    </reaction>
</comment>
<dbReference type="Pfam" id="PF02771">
    <property type="entry name" value="Acyl-CoA_dh_N"/>
    <property type="match status" value="1"/>
</dbReference>
<dbReference type="SUPFAM" id="SSF47203">
    <property type="entry name" value="Acyl-CoA dehydrogenase C-terminal domain-like"/>
    <property type="match status" value="1"/>
</dbReference>
<dbReference type="InterPro" id="IPR023922">
    <property type="entry name" value="S04_starv_induced_SfnB"/>
</dbReference>
<comment type="similarity">
    <text evidence="8">Belongs to the DszC flavin monooxygenase family.</text>
</comment>
<feature type="domain" description="Acyl-CoA dehydrogenase C-terminal" evidence="16">
    <location>
        <begin position="263"/>
        <end position="395"/>
    </location>
</feature>
<dbReference type="InterPro" id="IPR009100">
    <property type="entry name" value="AcylCoA_DH/oxidase_NM_dom_sf"/>
</dbReference>
<dbReference type="InterPro" id="IPR006091">
    <property type="entry name" value="Acyl-CoA_Oxase/DH_mid-dom"/>
</dbReference>
<evidence type="ECO:0000259" key="15">
    <source>
        <dbReference type="Pfam" id="PF02771"/>
    </source>
</evidence>
<dbReference type="InterPro" id="IPR013107">
    <property type="entry name" value="Acyl-CoA_DH_C"/>
</dbReference>
<evidence type="ECO:0000256" key="8">
    <source>
        <dbReference type="ARBA" id="ARBA00034317"/>
    </source>
</evidence>
<evidence type="ECO:0000256" key="2">
    <source>
        <dbReference type="ARBA" id="ARBA00022630"/>
    </source>
</evidence>
<dbReference type="Gene3D" id="2.40.110.10">
    <property type="entry name" value="Butyryl-CoA Dehydrogenase, subunit A, domain 2"/>
    <property type="match status" value="1"/>
</dbReference>
<evidence type="ECO:0000256" key="9">
    <source>
        <dbReference type="ARBA" id="ARBA00034328"/>
    </source>
</evidence>
<evidence type="ECO:0000256" key="7">
    <source>
        <dbReference type="ARBA" id="ARBA00034307"/>
    </source>
</evidence>
<reference evidence="18" key="1">
    <citation type="submission" date="2023-12" db="EMBL/GenBank/DDBJ databases">
        <title>Novel species in genus Nocardioides.</title>
        <authorList>
            <person name="Zhou H."/>
        </authorList>
    </citation>
    <scope>NUCLEOTIDE SEQUENCE [LARGE SCALE GENOMIC DNA]</scope>
    <source>
        <strain evidence="18">HM61</strain>
    </source>
</reference>
<dbReference type="PIRSF" id="PIRSF016578">
    <property type="entry name" value="HsaA"/>
    <property type="match status" value="1"/>
</dbReference>
<comment type="subcellular location">
    <subcellularLocation>
        <location evidence="1">Cytoplasm</location>
    </subcellularLocation>
</comment>
<evidence type="ECO:0000256" key="3">
    <source>
        <dbReference type="ARBA" id="ARBA00022643"/>
    </source>
</evidence>
<comment type="catalytic activity">
    <reaction evidence="12">
        <text>dibenzothiophene 5-oxide + FMNH2 + O2 = dibenzothiophene 5,5-dioxide + FMN + H2O + H(+)</text>
        <dbReference type="Rhea" id="RHEA:49080"/>
        <dbReference type="ChEBI" id="CHEBI:15377"/>
        <dbReference type="ChEBI" id="CHEBI:15378"/>
        <dbReference type="ChEBI" id="CHEBI:15379"/>
        <dbReference type="ChEBI" id="CHEBI:23683"/>
        <dbReference type="ChEBI" id="CHEBI:57618"/>
        <dbReference type="ChEBI" id="CHEBI:58210"/>
        <dbReference type="ChEBI" id="CHEBI:90356"/>
    </reaction>
</comment>
<dbReference type="RefSeq" id="WP_322938272.1">
    <property type="nucleotide sequence ID" value="NZ_CP141059.1"/>
</dbReference>
<dbReference type="GO" id="GO:0016491">
    <property type="term" value="F:oxidoreductase activity"/>
    <property type="evidence" value="ECO:0007669"/>
    <property type="project" value="UniProtKB-KW"/>
</dbReference>
<keyword evidence="6" id="KW-0503">Monooxygenase</keyword>
<name>A0ABZ0ZW36_9ACTN</name>
<keyword evidence="5 17" id="KW-0560">Oxidoreductase</keyword>
<dbReference type="EC" id="1.14.14.21" evidence="9"/>
<feature type="domain" description="Acyl-CoA oxidase/dehydrogenase middle" evidence="14">
    <location>
        <begin position="169"/>
        <end position="237"/>
    </location>
</feature>
<dbReference type="InterPro" id="IPR037069">
    <property type="entry name" value="AcylCoA_DH/ox_N_sf"/>
</dbReference>
<evidence type="ECO:0000259" key="16">
    <source>
        <dbReference type="Pfam" id="PF08028"/>
    </source>
</evidence>
<keyword evidence="18" id="KW-1185">Reference proteome</keyword>
<evidence type="ECO:0000256" key="13">
    <source>
        <dbReference type="ARBA" id="ARBA00049456"/>
    </source>
</evidence>
<evidence type="ECO:0000259" key="14">
    <source>
        <dbReference type="Pfam" id="PF02770"/>
    </source>
</evidence>